<dbReference type="PROSITE" id="PS50878">
    <property type="entry name" value="RT_POL"/>
    <property type="match status" value="1"/>
</dbReference>
<dbReference type="Proteomes" id="UP000683360">
    <property type="component" value="Unassembled WGS sequence"/>
</dbReference>
<dbReference type="EMBL" id="CAJPWZ010000489">
    <property type="protein sequence ID" value="CAG2194693.1"/>
    <property type="molecule type" value="Genomic_DNA"/>
</dbReference>
<dbReference type="PANTHER" id="PTHR33050:SF8">
    <property type="entry name" value="REVERSE TRANSCRIPTASE DOMAIN-CONTAINING PROTEIN"/>
    <property type="match status" value="1"/>
</dbReference>
<dbReference type="PANTHER" id="PTHR33050">
    <property type="entry name" value="REVERSE TRANSCRIPTASE DOMAIN-CONTAINING PROTEIN"/>
    <property type="match status" value="1"/>
</dbReference>
<evidence type="ECO:0000259" key="1">
    <source>
        <dbReference type="PROSITE" id="PS50878"/>
    </source>
</evidence>
<dbReference type="CDD" id="cd09275">
    <property type="entry name" value="RNase_HI_RT_DIRS1"/>
    <property type="match status" value="1"/>
</dbReference>
<feature type="domain" description="Reverse transcriptase" evidence="1">
    <location>
        <begin position="436"/>
        <end position="634"/>
    </location>
</feature>
<dbReference type="GO" id="GO:0015074">
    <property type="term" value="P:DNA integration"/>
    <property type="evidence" value="ECO:0007669"/>
    <property type="project" value="InterPro"/>
</dbReference>
<protein>
    <recommendedName>
        <fullName evidence="1">Reverse transcriptase domain-containing protein</fullName>
    </recommendedName>
</protein>
<dbReference type="GO" id="GO:0003677">
    <property type="term" value="F:DNA binding"/>
    <property type="evidence" value="ECO:0007669"/>
    <property type="project" value="InterPro"/>
</dbReference>
<dbReference type="InterPro" id="IPR013762">
    <property type="entry name" value="Integrase-like_cat_sf"/>
</dbReference>
<name>A0A8S3QM22_MYTED</name>
<dbReference type="InterPro" id="IPR052055">
    <property type="entry name" value="Hepadnavirus_pol/RT"/>
</dbReference>
<evidence type="ECO:0000313" key="3">
    <source>
        <dbReference type="Proteomes" id="UP000683360"/>
    </source>
</evidence>
<sequence>MSSRKRPARHDPNDPMHWTKEQYVTHLKSMGITVKSTWRLDMIRQLYFVNQKDVASSTESGQNGSTESSNIDEVTVAADDQPNVDTDQPVNENNTMSRTADMLKDSTSALKSANEAMSAMSSMVVGLLANKDASSNSSLQNLKSNYDFASAYQATYGHITPISSVNAEQTFQRQVDTSKGIVFAEDLPKMDYVSTSLRKQILEGKDINLSLLLYPKNEVPQTRTVFSEGLTVELSAPKDPRLEKTLTLDEFNKAFRKFRNIICKVYPQRRDELDQYEADINDIAYNYGQRFYKYHKLFSAKAATAIIEHNIAINWGKVDDRLLHLVMNGLQSRECELCGDYDHATKFCQKQVYQETPPCAPQATTNGRVVDKSKDRHGRNIIQAEGHDLCNNFNYGTCKWKECKFTHACLKCKSRGHGFKTCGNNKDTSTSNQNKTADKPNVKTSRYRVSPIGIVEGKYSGKKRLIVDLSSPHESQDHFSINDLIDKEQCSLSYVKIDDAINAIKEFGRLSILNKADIADAFKQLGIKRDQHHLYCIKWRNLYYYYVRLCFGSRSSPKIFDNLSVAICWIAKNNYNIPVILHLLDDFLTVQASDTSGDRTMALITLIFNRLNIPLSKKKTVGPHTTLEYLGIILDTDKMEARLPQDKVERIIYFIGTFLRRHSIKKRELLQLLGHFNFAARVIIPGRTFVTYLINLSTKVNNLNYYVTLSAECRDDLKMWYIFLKQWNCVSFFYDTFTTNAADFELYTDAASTLGFGGYFKGHWFCSSWPPELQNILDSDMSMAFRELYPIVVAAVLWGKHWTRKRIVFHCDNESTVNIINKGRSKVQDIMKLMRKLTWLAAINNFTFSNVPERSAGSRCTSHDLSALLTRNVELTNSVSCLLKTSIAPRTRTQYECGYSAYATFLRMTGVIWLNSDMPPLTEESLIHFATHCFKNLHLKCSTIKMYICGIRYKYLENGKTSIFSDSSDKLYRLDALYRGIKKNEKKSTKPRLPITFTILKDICQFLRKGYYTPYVDILLEAACVTAYFGFLRCGEFTVLHSFDSECNVSIEDIRFLKDKVTFHLKASKTDPFREGVDIHLFASGASVCPVLSLERYMDYRTRKFKDSKSQDAFFVMENRKALTRNYFISSLKNILAVLGYRFKN</sequence>
<dbReference type="Gene3D" id="3.30.70.270">
    <property type="match status" value="1"/>
</dbReference>
<dbReference type="Gene3D" id="3.10.10.10">
    <property type="entry name" value="HIV Type 1 Reverse Transcriptase, subunit A, domain 1"/>
    <property type="match status" value="1"/>
</dbReference>
<dbReference type="InterPro" id="IPR000477">
    <property type="entry name" value="RT_dom"/>
</dbReference>
<dbReference type="AlphaFoldDB" id="A0A8S3QM22"/>
<dbReference type="SUPFAM" id="SSF56672">
    <property type="entry name" value="DNA/RNA polymerases"/>
    <property type="match status" value="1"/>
</dbReference>
<reference evidence="2" key="1">
    <citation type="submission" date="2021-03" db="EMBL/GenBank/DDBJ databases">
        <authorList>
            <person name="Bekaert M."/>
        </authorList>
    </citation>
    <scope>NUCLEOTIDE SEQUENCE</scope>
</reference>
<dbReference type="OrthoDB" id="3249498at2759"/>
<organism evidence="2 3">
    <name type="scientific">Mytilus edulis</name>
    <name type="common">Blue mussel</name>
    <dbReference type="NCBI Taxonomy" id="6550"/>
    <lineage>
        <taxon>Eukaryota</taxon>
        <taxon>Metazoa</taxon>
        <taxon>Spiralia</taxon>
        <taxon>Lophotrochozoa</taxon>
        <taxon>Mollusca</taxon>
        <taxon>Bivalvia</taxon>
        <taxon>Autobranchia</taxon>
        <taxon>Pteriomorphia</taxon>
        <taxon>Mytilida</taxon>
        <taxon>Mytiloidea</taxon>
        <taxon>Mytilidae</taxon>
        <taxon>Mytilinae</taxon>
        <taxon>Mytilus</taxon>
    </lineage>
</organism>
<evidence type="ECO:0000313" key="2">
    <source>
        <dbReference type="EMBL" id="CAG2194693.1"/>
    </source>
</evidence>
<dbReference type="InterPro" id="IPR043128">
    <property type="entry name" value="Rev_trsase/Diguanyl_cyclase"/>
</dbReference>
<keyword evidence="3" id="KW-1185">Reference proteome</keyword>
<dbReference type="GO" id="GO:0006310">
    <property type="term" value="P:DNA recombination"/>
    <property type="evidence" value="ECO:0007669"/>
    <property type="project" value="InterPro"/>
</dbReference>
<comment type="caution">
    <text evidence="2">The sequence shown here is derived from an EMBL/GenBank/DDBJ whole genome shotgun (WGS) entry which is preliminary data.</text>
</comment>
<gene>
    <name evidence="2" type="ORF">MEDL_9696</name>
</gene>
<accession>A0A8S3QM22</accession>
<proteinExistence type="predicted"/>
<dbReference type="InterPro" id="IPR043502">
    <property type="entry name" value="DNA/RNA_pol_sf"/>
</dbReference>
<dbReference type="Gene3D" id="1.10.443.10">
    <property type="entry name" value="Intergrase catalytic core"/>
    <property type="match status" value="1"/>
</dbReference>